<dbReference type="InterPro" id="IPR007842">
    <property type="entry name" value="HEPN_dom"/>
</dbReference>
<dbReference type="OrthoDB" id="634374at2"/>
<dbReference type="AlphaFoldDB" id="A0A6N8J588"/>
<evidence type="ECO:0000313" key="3">
    <source>
        <dbReference type="Proteomes" id="UP000468388"/>
    </source>
</evidence>
<dbReference type="RefSeq" id="WP_157298058.1">
    <property type="nucleotide sequence ID" value="NZ_BAAAZB010000005.1"/>
</dbReference>
<evidence type="ECO:0000259" key="1">
    <source>
        <dbReference type="PROSITE" id="PS50910"/>
    </source>
</evidence>
<dbReference type="PROSITE" id="PS50910">
    <property type="entry name" value="HEPN"/>
    <property type="match status" value="1"/>
</dbReference>
<protein>
    <submittedName>
        <fullName evidence="2">HEPN domain-containing protein</fullName>
    </submittedName>
</protein>
<evidence type="ECO:0000313" key="2">
    <source>
        <dbReference type="EMBL" id="MVT39379.1"/>
    </source>
</evidence>
<sequence>MDATALQHLPKQQVAQLVQLIQRIVQAIYPVKIICYGYRTCTMDDWSCFFDGDTHNKRINPTYDFLIITNDEEKRAHYEIIEIAEQQAFPMGCDTTIIVQQLNEANKALENGSRFISTVYRKGVMLYNGNGLPLSTPPDESDISVLKNLLEDNWHRRFGMSRRFLKTANYCFDNGWNEQTIFDLHQSVEHACVAIIRVYTGFRPTTHNLSRLLDLICNFSQELVTLFPRQTKEETDLFNTLNRAYSEARYNEKYTVTTEIAKILLGRVTTLLDLAEKFYDRKQLSLESSQPISFPLKINNK</sequence>
<dbReference type="Proteomes" id="UP000468388">
    <property type="component" value="Unassembled WGS sequence"/>
</dbReference>
<dbReference type="SMART" id="SM00748">
    <property type="entry name" value="HEPN"/>
    <property type="match status" value="1"/>
</dbReference>
<dbReference type="Gene3D" id="1.20.120.330">
    <property type="entry name" value="Nucleotidyltransferases domain 2"/>
    <property type="match status" value="1"/>
</dbReference>
<dbReference type="Pfam" id="PF05168">
    <property type="entry name" value="HEPN"/>
    <property type="match status" value="1"/>
</dbReference>
<keyword evidence="3" id="KW-1185">Reference proteome</keyword>
<dbReference type="EMBL" id="WRXO01000001">
    <property type="protein sequence ID" value="MVT39379.1"/>
    <property type="molecule type" value="Genomic_DNA"/>
</dbReference>
<comment type="caution">
    <text evidence="2">The sequence shown here is derived from an EMBL/GenBank/DDBJ whole genome shotgun (WGS) entry which is preliminary data.</text>
</comment>
<proteinExistence type="predicted"/>
<dbReference type="SUPFAM" id="SSF81593">
    <property type="entry name" value="Nucleotidyltransferase substrate binding subunit/domain"/>
    <property type="match status" value="1"/>
</dbReference>
<reference evidence="2 3" key="1">
    <citation type="submission" date="2019-12" db="EMBL/GenBank/DDBJ databases">
        <title>The draft genomic sequence of strain Chitinophaga oryziterrae JCM 16595.</title>
        <authorList>
            <person name="Zhang X."/>
        </authorList>
    </citation>
    <scope>NUCLEOTIDE SEQUENCE [LARGE SCALE GENOMIC DNA]</scope>
    <source>
        <strain evidence="2 3">JCM 16595</strain>
    </source>
</reference>
<name>A0A6N8J588_9BACT</name>
<gene>
    <name evidence="2" type="ORF">GO495_02170</name>
</gene>
<accession>A0A6N8J588</accession>
<feature type="domain" description="HEPN" evidence="1">
    <location>
        <begin position="158"/>
        <end position="278"/>
    </location>
</feature>
<organism evidence="2 3">
    <name type="scientific">Chitinophaga oryziterrae</name>
    <dbReference type="NCBI Taxonomy" id="1031224"/>
    <lineage>
        <taxon>Bacteria</taxon>
        <taxon>Pseudomonadati</taxon>
        <taxon>Bacteroidota</taxon>
        <taxon>Chitinophagia</taxon>
        <taxon>Chitinophagales</taxon>
        <taxon>Chitinophagaceae</taxon>
        <taxon>Chitinophaga</taxon>
    </lineage>
</organism>